<dbReference type="PROSITE" id="PS51194">
    <property type="entry name" value="HELICASE_CTER"/>
    <property type="match status" value="1"/>
</dbReference>
<dbReference type="SMART" id="SM00490">
    <property type="entry name" value="HELICc"/>
    <property type="match status" value="1"/>
</dbReference>
<dbReference type="GO" id="GO:0036297">
    <property type="term" value="P:interstrand cross-link repair"/>
    <property type="evidence" value="ECO:0007669"/>
    <property type="project" value="TreeGrafter"/>
</dbReference>
<dbReference type="SUPFAM" id="SSF52540">
    <property type="entry name" value="P-loop containing nucleoside triphosphate hydrolases"/>
    <property type="match status" value="2"/>
</dbReference>
<dbReference type="GO" id="GO:0006289">
    <property type="term" value="P:nucleotide-excision repair"/>
    <property type="evidence" value="ECO:0007669"/>
    <property type="project" value="TreeGrafter"/>
</dbReference>
<dbReference type="EMBL" id="BJZQ01000008">
    <property type="protein sequence ID" value="GEO89533.1"/>
    <property type="molecule type" value="Genomic_DNA"/>
</dbReference>
<reference evidence="5 6" key="1">
    <citation type="submission" date="2019-07" db="EMBL/GenBank/DDBJ databases">
        <title>Whole genome shotgun sequence of Aeromicrobium flavum NBRC 107625.</title>
        <authorList>
            <person name="Hosoyama A."/>
            <person name="Uohara A."/>
            <person name="Ohji S."/>
            <person name="Ichikawa N."/>
        </authorList>
    </citation>
    <scope>NUCLEOTIDE SEQUENCE [LARGE SCALE GENOMIC DNA]</scope>
    <source>
        <strain evidence="5 6">NBRC 107625</strain>
    </source>
</reference>
<dbReference type="InterPro" id="IPR001650">
    <property type="entry name" value="Helicase_C-like"/>
</dbReference>
<evidence type="ECO:0000256" key="1">
    <source>
        <dbReference type="ARBA" id="ARBA00022741"/>
    </source>
</evidence>
<keyword evidence="1" id="KW-0547">Nucleotide-binding</keyword>
<evidence type="ECO:0000259" key="4">
    <source>
        <dbReference type="PROSITE" id="PS51194"/>
    </source>
</evidence>
<proteinExistence type="predicted"/>
<evidence type="ECO:0000313" key="5">
    <source>
        <dbReference type="EMBL" id="GEO89533.1"/>
    </source>
</evidence>
<dbReference type="GO" id="GO:0043138">
    <property type="term" value="F:3'-5' DNA helicase activity"/>
    <property type="evidence" value="ECO:0007669"/>
    <property type="project" value="TreeGrafter"/>
</dbReference>
<dbReference type="Pfam" id="PF00271">
    <property type="entry name" value="Helicase_C"/>
    <property type="match status" value="1"/>
</dbReference>
<dbReference type="Gene3D" id="3.40.50.300">
    <property type="entry name" value="P-loop containing nucleotide triphosphate hydrolases"/>
    <property type="match status" value="2"/>
</dbReference>
<dbReference type="InterPro" id="IPR011545">
    <property type="entry name" value="DEAD/DEAH_box_helicase_dom"/>
</dbReference>
<dbReference type="InterPro" id="IPR014001">
    <property type="entry name" value="Helicase_ATP-bd"/>
</dbReference>
<name>A0A512HVQ4_9ACTN</name>
<keyword evidence="6" id="KW-1185">Reference proteome</keyword>
<dbReference type="PROSITE" id="PS51192">
    <property type="entry name" value="HELICASE_ATP_BIND_1"/>
    <property type="match status" value="1"/>
</dbReference>
<comment type="caution">
    <text evidence="5">The sequence shown here is derived from an EMBL/GenBank/DDBJ whole genome shotgun (WGS) entry which is preliminary data.</text>
</comment>
<sequence>MSELLPSLAAGSIRDGLIDYLETTFSLADLPARTALNEFLEHSTDGIFKGPYVRLRLPFQPAGGGWRDSLGWHPADWGGFAPYSHQAAAYERLSSLNLGPDKPRPLPTLVTTGTGSGKTEAFLHPILDHVLRSKRDGVTGMKALLLYPMNALANDQAQRLADLITTDPALAGVTAGLYTGQEGPQRTKVTADGLITDRYIMRSSAPDILLTNYKMLDQMLLREADQKIWVDSAQSLQYLVLDEFHTYDGAQGTDVAMLLRRLGLALKSHGMTVGDGEADRPLGHIAPVATSATLGDRGDPASMLKFAETVFGESFGPDAVVSESRVDLDDWVGQASEEAFALNPREGAELVGAVSAALTGLGMDPAATPLAEAVLTAAFEDDLASYREARGTAGDLLRVHPLTAVLVEVCREATSLADVAAKAFPGIEVAVRERCVSAYLGAISHVRKTEGRSMPSVEVHLWIRELTRIDREAAMSPAFFWSDDGGAPLGTGQDEDPSSASGAVFPAIYCRHCGRSGWGVSLSPANSTDLDVRDEDIRRQHASGEGRFRALLLARAEGERALEVATTAGGASGAEIGVENLRWLHVAQRELLAAPPQGEAAQDGSVIPVLTHVSIEADDVSRKDHCPACQQRDGIRFLGSAIATQLSVALSTLFGSTNLDAAEKKTLVFTDSVQDAAHRAGFVQSRSHSLTVRSVLREAVGSAATSLDMLAERVIERAGDDAAHRYRVLPPDLAEKKEFAPFWQETTLKKVPQSVRKRVAKRLAFDAVLEFGLQSQFGRTLEMTSTVAVEVEAAPGLMTTAARQAVEDGGGEALLPVTVTDERAHAWVRGVLERMRSRGAIEHPWLHKLIVEDGNRHFIWRGRPRSEGMPAFPIGRTAPAYPRVGPATSVRESVLDSVTTPQSWYAQWAVRVLQVSPAEGATLSRLLLKRLAGHNILTATSNKAGAEVYAVPQTSVVIEPIQTPALEAGEHLLVCPTCQAQVPGSATVITQLDGAPCMVTRCSGLLKRSSGNPENFYRRFFSTHEVQRVIAREHTSLLDDDVRLEYENGFKGREDRPNAPNVLVATPTLEMGIDIGDLSTVMLASLPRSVASYLQRVGRAGRLTGSALDLAFVSGRGEQLPRLGDPLSMINGEVRPPATYLDADEILRRQYLASLADRQARSAGGVHPQFATGAIGSMEPGSYLHSIALDAEEDLLAGGTHLDTFLAAFPTLKEPARVMLRTFVTRGGDAELTSPLGERLLIASQKWRLEVETLGHRITAIEAEIPDLKRVAELPVASEDDKHAYRDAEASLRLAKKQRARLQGDYWIGVLEHAGIFPNYTLLDDAVTLDVGLSWLDPDTGNYETQDLSYSRNAALALREFAPGATFYAGGHQVKVDTVDLGDSGEAIRTWVLCPACGFVADVTDGTQAPSSCPRCSSAGIADLDQRFDVVELTRVSSTMRRDEAVIDDGREERIKERFDQVVLADVNPAGIAHQWYIKDYGFGVKHVRDLVIRWLNLGRMSGHGSSRFLGGHDVNAELFRICSECGQLDSGARSNSKYEHRPWCRLRNASEEDTRRIALSRTLVTEGLLMRLPPMISLGSNFALPSLAAAVKLGLREHIGGAPDHLALEVVVDPSPDDPDLNADGLLLHDLVPGGTGYLAELADPATLRAILFRAYVLLRDCQCSGSERLACHQCLLPFAGPGQDRLVSRSEAHRLLHEILHGGTQTDAEPDKAAGWEITEVAVQSFDPESKMEQKFRAVLKQRLSTLGAHIKEIPGNLGTTMEITIGGGRKWRLDPQVTLLGSKPDFLLICNDPSVPRMAIFCDGWRYHASPLHNRLSDDAAKRAILRDDGFFVFGMSWADLEESTPSGPNWFDRDAIGPIMGGAGINLKPALFDLLSGSVMDLLMGWIQTPDPEGMRAIGDAMPFVIAARAQEKGGTGQRSDLMAIAGGLLDGQALGQGDVPVWAWRDDTLVVLSRWNPKSSATEITVTLDDRDQVIGHQHKAAWQEWLRFSNLVGLRTVGTKVTVASLLTTTATPTVDTTAEAGRSTDFRWDPVIGLAADEEREFLVALSRTSVPVPDLEVEIDGVPLGPSWPDRKVTVAVDLSDDERTMLADLGWDVVDMDIEAAVAALELGGF</sequence>
<dbReference type="Proteomes" id="UP000321769">
    <property type="component" value="Unassembled WGS sequence"/>
</dbReference>
<feature type="domain" description="Helicase ATP-binding" evidence="3">
    <location>
        <begin position="99"/>
        <end position="312"/>
    </location>
</feature>
<dbReference type="InterPro" id="IPR027417">
    <property type="entry name" value="P-loop_NTPase"/>
</dbReference>
<dbReference type="RefSeq" id="WP_146827408.1">
    <property type="nucleotide sequence ID" value="NZ_BAAAYQ010000001.1"/>
</dbReference>
<dbReference type="GO" id="GO:0003676">
    <property type="term" value="F:nucleic acid binding"/>
    <property type="evidence" value="ECO:0007669"/>
    <property type="project" value="InterPro"/>
</dbReference>
<accession>A0A512HVQ4</accession>
<dbReference type="InterPro" id="IPR018973">
    <property type="entry name" value="MZB"/>
</dbReference>
<evidence type="ECO:0000259" key="3">
    <source>
        <dbReference type="PROSITE" id="PS51192"/>
    </source>
</evidence>
<evidence type="ECO:0000313" key="6">
    <source>
        <dbReference type="Proteomes" id="UP000321769"/>
    </source>
</evidence>
<evidence type="ECO:0000256" key="2">
    <source>
        <dbReference type="ARBA" id="ARBA00022840"/>
    </source>
</evidence>
<dbReference type="GO" id="GO:0005524">
    <property type="term" value="F:ATP binding"/>
    <property type="evidence" value="ECO:0007669"/>
    <property type="project" value="UniProtKB-KW"/>
</dbReference>
<protein>
    <submittedName>
        <fullName evidence="5">Helicase</fullName>
    </submittedName>
</protein>
<keyword evidence="5" id="KW-0347">Helicase</keyword>
<organism evidence="5 6">
    <name type="scientific">Aeromicrobium flavum</name>
    <dbReference type="NCBI Taxonomy" id="416568"/>
    <lineage>
        <taxon>Bacteria</taxon>
        <taxon>Bacillati</taxon>
        <taxon>Actinomycetota</taxon>
        <taxon>Actinomycetes</taxon>
        <taxon>Propionibacteriales</taxon>
        <taxon>Nocardioidaceae</taxon>
        <taxon>Aeromicrobium</taxon>
    </lineage>
</organism>
<gene>
    <name evidence="5" type="ORF">AFL01nite_18600</name>
</gene>
<dbReference type="OrthoDB" id="3197455at2"/>
<feature type="domain" description="Helicase C-terminal" evidence="4">
    <location>
        <begin position="988"/>
        <end position="1147"/>
    </location>
</feature>
<keyword evidence="5" id="KW-0378">Hydrolase</keyword>
<dbReference type="SMART" id="SM00487">
    <property type="entry name" value="DEXDc"/>
    <property type="match status" value="1"/>
</dbReference>
<dbReference type="PANTHER" id="PTHR47957:SF3">
    <property type="entry name" value="ATP-DEPENDENT HELICASE HRQ1"/>
    <property type="match status" value="1"/>
</dbReference>
<keyword evidence="2" id="KW-0067">ATP-binding</keyword>
<dbReference type="Pfam" id="PF00270">
    <property type="entry name" value="DEAD"/>
    <property type="match status" value="1"/>
</dbReference>
<dbReference type="Pfam" id="PF09369">
    <property type="entry name" value="MZB"/>
    <property type="match status" value="1"/>
</dbReference>
<dbReference type="PANTHER" id="PTHR47957">
    <property type="entry name" value="ATP-DEPENDENT HELICASE HRQ1"/>
    <property type="match status" value="1"/>
</dbReference>